<feature type="non-terminal residue" evidence="1">
    <location>
        <position position="1"/>
    </location>
</feature>
<reference evidence="1" key="1">
    <citation type="submission" date="2020-02" db="EMBL/GenBank/DDBJ databases">
        <authorList>
            <person name="Meier V. D."/>
        </authorList>
    </citation>
    <scope>NUCLEOTIDE SEQUENCE</scope>
    <source>
        <strain evidence="1">AVDCRST_MAG89</strain>
    </source>
</reference>
<feature type="non-terminal residue" evidence="1">
    <location>
        <position position="44"/>
    </location>
</feature>
<accession>A0A6J4LZV0</accession>
<gene>
    <name evidence="1" type="ORF">AVDCRST_MAG89-2893</name>
</gene>
<evidence type="ECO:0000313" key="1">
    <source>
        <dbReference type="EMBL" id="CAA9346498.1"/>
    </source>
</evidence>
<organism evidence="1">
    <name type="scientific">uncultured Gemmatimonadota bacterium</name>
    <dbReference type="NCBI Taxonomy" id="203437"/>
    <lineage>
        <taxon>Bacteria</taxon>
        <taxon>Pseudomonadati</taxon>
        <taxon>Gemmatimonadota</taxon>
        <taxon>environmental samples</taxon>
    </lineage>
</organism>
<proteinExistence type="predicted"/>
<sequence length="44" mass="4676">TSPHAMPSWRCMCASKRACNAPSSSSRSWAFMARPVGARGCSMG</sequence>
<name>A0A6J4LZV0_9BACT</name>
<protein>
    <submittedName>
        <fullName evidence="1">Uncharacterized protein</fullName>
    </submittedName>
</protein>
<dbReference type="AlphaFoldDB" id="A0A6J4LZV0"/>
<dbReference type="EMBL" id="CADCTV010000603">
    <property type="protein sequence ID" value="CAA9346498.1"/>
    <property type="molecule type" value="Genomic_DNA"/>
</dbReference>